<gene>
    <name evidence="1" type="ORF">QE152_g35940</name>
</gene>
<dbReference type="EMBL" id="JASPKY010000616">
    <property type="protein sequence ID" value="KAK9687881.1"/>
    <property type="molecule type" value="Genomic_DNA"/>
</dbReference>
<keyword evidence="2" id="KW-1185">Reference proteome</keyword>
<dbReference type="AlphaFoldDB" id="A0AAW1IDW5"/>
<sequence>MEERQPIKEDPPLSPSCVYVEERQPIKEDPPLSPSCVYAAYYALAGDIKDSTPPGLHSATFFGVNA</sequence>
<name>A0AAW1IDW5_POPJA</name>
<evidence type="ECO:0000313" key="2">
    <source>
        <dbReference type="Proteomes" id="UP001458880"/>
    </source>
</evidence>
<accession>A0AAW1IDW5</accession>
<organism evidence="1 2">
    <name type="scientific">Popillia japonica</name>
    <name type="common">Japanese beetle</name>
    <dbReference type="NCBI Taxonomy" id="7064"/>
    <lineage>
        <taxon>Eukaryota</taxon>
        <taxon>Metazoa</taxon>
        <taxon>Ecdysozoa</taxon>
        <taxon>Arthropoda</taxon>
        <taxon>Hexapoda</taxon>
        <taxon>Insecta</taxon>
        <taxon>Pterygota</taxon>
        <taxon>Neoptera</taxon>
        <taxon>Endopterygota</taxon>
        <taxon>Coleoptera</taxon>
        <taxon>Polyphaga</taxon>
        <taxon>Scarabaeiformia</taxon>
        <taxon>Scarabaeidae</taxon>
        <taxon>Rutelinae</taxon>
        <taxon>Popillia</taxon>
    </lineage>
</organism>
<dbReference type="Proteomes" id="UP001458880">
    <property type="component" value="Unassembled WGS sequence"/>
</dbReference>
<reference evidence="1 2" key="1">
    <citation type="journal article" date="2024" name="BMC Genomics">
        <title>De novo assembly and annotation of Popillia japonica's genome with initial clues to its potential as an invasive pest.</title>
        <authorList>
            <person name="Cucini C."/>
            <person name="Boschi S."/>
            <person name="Funari R."/>
            <person name="Cardaioli E."/>
            <person name="Iannotti N."/>
            <person name="Marturano G."/>
            <person name="Paoli F."/>
            <person name="Bruttini M."/>
            <person name="Carapelli A."/>
            <person name="Frati F."/>
            <person name="Nardi F."/>
        </authorList>
    </citation>
    <scope>NUCLEOTIDE SEQUENCE [LARGE SCALE GENOMIC DNA]</scope>
    <source>
        <strain evidence="1">DMR45628</strain>
    </source>
</reference>
<comment type="caution">
    <text evidence="1">The sequence shown here is derived from an EMBL/GenBank/DDBJ whole genome shotgun (WGS) entry which is preliminary data.</text>
</comment>
<evidence type="ECO:0000313" key="1">
    <source>
        <dbReference type="EMBL" id="KAK9687881.1"/>
    </source>
</evidence>
<proteinExistence type="predicted"/>
<protein>
    <submittedName>
        <fullName evidence="1">Uncharacterized protein</fullName>
    </submittedName>
</protein>